<protein>
    <submittedName>
        <fullName evidence="1">Uncharacterized protein</fullName>
    </submittedName>
</protein>
<reference evidence="1" key="2">
    <citation type="submission" date="2020-09" db="EMBL/GenBank/DDBJ databases">
        <authorList>
            <person name="Sun Q."/>
            <person name="Kim S."/>
        </authorList>
    </citation>
    <scope>NUCLEOTIDE SEQUENCE</scope>
    <source>
        <strain evidence="1">KCTC 32255</strain>
    </source>
</reference>
<name>A0A918P7I4_9SPHN</name>
<dbReference type="EMBL" id="BMZA01000001">
    <property type="protein sequence ID" value="GGY90244.1"/>
    <property type="molecule type" value="Genomic_DNA"/>
</dbReference>
<dbReference type="AlphaFoldDB" id="A0A918P7I4"/>
<keyword evidence="2" id="KW-1185">Reference proteome</keyword>
<evidence type="ECO:0000313" key="2">
    <source>
        <dbReference type="Proteomes" id="UP000648075"/>
    </source>
</evidence>
<dbReference type="Proteomes" id="UP000648075">
    <property type="component" value="Unassembled WGS sequence"/>
</dbReference>
<evidence type="ECO:0000313" key="1">
    <source>
        <dbReference type="EMBL" id="GGY90244.1"/>
    </source>
</evidence>
<reference evidence="1" key="1">
    <citation type="journal article" date="2014" name="Int. J. Syst. Evol. Microbiol.">
        <title>Complete genome sequence of Corynebacterium casei LMG S-19264T (=DSM 44701T), isolated from a smear-ripened cheese.</title>
        <authorList>
            <consortium name="US DOE Joint Genome Institute (JGI-PGF)"/>
            <person name="Walter F."/>
            <person name="Albersmeier A."/>
            <person name="Kalinowski J."/>
            <person name="Ruckert C."/>
        </authorList>
    </citation>
    <scope>NUCLEOTIDE SEQUENCE</scope>
    <source>
        <strain evidence="1">KCTC 32255</strain>
    </source>
</reference>
<proteinExistence type="predicted"/>
<comment type="caution">
    <text evidence="1">The sequence shown here is derived from an EMBL/GenBank/DDBJ whole genome shotgun (WGS) entry which is preliminary data.</text>
</comment>
<organism evidence="1 2">
    <name type="scientific">Novosphingobium colocasiae</name>
    <dbReference type="NCBI Taxonomy" id="1256513"/>
    <lineage>
        <taxon>Bacteria</taxon>
        <taxon>Pseudomonadati</taxon>
        <taxon>Pseudomonadota</taxon>
        <taxon>Alphaproteobacteria</taxon>
        <taxon>Sphingomonadales</taxon>
        <taxon>Sphingomonadaceae</taxon>
        <taxon>Novosphingobium</taxon>
    </lineage>
</organism>
<accession>A0A918P7I4</accession>
<dbReference type="RefSeq" id="WP_189619153.1">
    <property type="nucleotide sequence ID" value="NZ_BMZA01000001.1"/>
</dbReference>
<gene>
    <name evidence="1" type="ORF">GCM10011614_01150</name>
</gene>
<sequence>MSGAVLPAGFEALEPFVGYWAVAGVQQRRERRENASMDDIETFYNAMLALAPQAIAHLEGRQIVDLEGADRTLMELLLALAHASMATELHRQPRAPFTPWPHEVRLVEAPAIFG</sequence>